<comment type="caution">
    <text evidence="1">The sequence shown here is derived from an EMBL/GenBank/DDBJ whole genome shotgun (WGS) entry which is preliminary data.</text>
</comment>
<name>A0ACC0IDN0_9ERIC</name>
<reference evidence="1 2" key="1">
    <citation type="journal article" date="2022" name="Plant J.">
        <title>Chromosome-level genome of Camellia lanceoleosa provides a valuable resource for understanding genome evolution and self-incompatibility.</title>
        <authorList>
            <person name="Gong W."/>
            <person name="Xiao S."/>
            <person name="Wang L."/>
            <person name="Liao Z."/>
            <person name="Chang Y."/>
            <person name="Mo W."/>
            <person name="Hu G."/>
            <person name="Li W."/>
            <person name="Zhao G."/>
            <person name="Zhu H."/>
            <person name="Hu X."/>
            <person name="Ji K."/>
            <person name="Xiang X."/>
            <person name="Song Q."/>
            <person name="Yuan D."/>
            <person name="Jin S."/>
            <person name="Zhang L."/>
        </authorList>
    </citation>
    <scope>NUCLEOTIDE SEQUENCE [LARGE SCALE GENOMIC DNA]</scope>
    <source>
        <strain evidence="1">SQ_2022a</strain>
    </source>
</reference>
<evidence type="ECO:0000313" key="2">
    <source>
        <dbReference type="Proteomes" id="UP001060215"/>
    </source>
</evidence>
<dbReference type="EMBL" id="CM045763">
    <property type="protein sequence ID" value="KAI8023673.1"/>
    <property type="molecule type" value="Genomic_DNA"/>
</dbReference>
<keyword evidence="2" id="KW-1185">Reference proteome</keyword>
<sequence length="128" mass="14739">MAKEVLQKQDLAFSNRSVPNTVHALDQHQYAVVWLPVLSRWRTLPKITTSNIFTRNRLDTTQRMRQQKVAELVYYARKCGREVMLGSLLNSLDWKLDGGIKPEDLDIEEKFGMILQKAQPLFAVPVQG</sequence>
<organism evidence="1 2">
    <name type="scientific">Camellia lanceoleosa</name>
    <dbReference type="NCBI Taxonomy" id="1840588"/>
    <lineage>
        <taxon>Eukaryota</taxon>
        <taxon>Viridiplantae</taxon>
        <taxon>Streptophyta</taxon>
        <taxon>Embryophyta</taxon>
        <taxon>Tracheophyta</taxon>
        <taxon>Spermatophyta</taxon>
        <taxon>Magnoliopsida</taxon>
        <taxon>eudicotyledons</taxon>
        <taxon>Gunneridae</taxon>
        <taxon>Pentapetalae</taxon>
        <taxon>asterids</taxon>
        <taxon>Ericales</taxon>
        <taxon>Theaceae</taxon>
        <taxon>Camellia</taxon>
    </lineage>
</organism>
<dbReference type="Proteomes" id="UP001060215">
    <property type="component" value="Chromosome 6"/>
</dbReference>
<proteinExistence type="predicted"/>
<evidence type="ECO:0000313" key="1">
    <source>
        <dbReference type="EMBL" id="KAI8023673.1"/>
    </source>
</evidence>
<gene>
    <name evidence="1" type="ORF">LOK49_LG03G01162</name>
</gene>
<accession>A0ACC0IDN0</accession>
<protein>
    <submittedName>
        <fullName evidence="1">Geraniol 8-hydroxylase</fullName>
    </submittedName>
</protein>